<dbReference type="Gene3D" id="1.10.10.10">
    <property type="entry name" value="Winged helix-like DNA-binding domain superfamily/Winged helix DNA-binding domain"/>
    <property type="match status" value="1"/>
</dbReference>
<sequence length="216" mass="24037">MNLSMNMTTTDNAKFNVLLVENDPAKSNQLIKALGSNNYDIVHVNQEQLLQEQKAHGKKSLLEYVEQEAPDILILDIESPDRDVIDSLTLLDNTSLMPIVMFSDQTDTRVINSLIKAGVSAYICGSVDSRRIGSLLNIAMIRFNENQKQANRKISHPRLITDPKIIEQATQELIQLKGITAKEAYLVINKTAMSNNQSIEDVAKNIISLAKMLGNS</sequence>
<dbReference type="SUPFAM" id="SSF52172">
    <property type="entry name" value="CheY-like"/>
    <property type="match status" value="1"/>
</dbReference>
<evidence type="ECO:0000256" key="1">
    <source>
        <dbReference type="PROSITE-ProRule" id="PRU00169"/>
    </source>
</evidence>
<dbReference type="InterPro" id="IPR036388">
    <property type="entry name" value="WH-like_DNA-bd_sf"/>
</dbReference>
<dbReference type="RefSeq" id="WP_189376987.1">
    <property type="nucleotide sequence ID" value="NZ_BNAH01000003.1"/>
</dbReference>
<proteinExistence type="predicted"/>
<evidence type="ECO:0000259" key="3">
    <source>
        <dbReference type="PROSITE" id="PS50921"/>
    </source>
</evidence>
<organism evidence="4 5">
    <name type="scientific">Thalassotalea profundi</name>
    <dbReference type="NCBI Taxonomy" id="2036687"/>
    <lineage>
        <taxon>Bacteria</taxon>
        <taxon>Pseudomonadati</taxon>
        <taxon>Pseudomonadota</taxon>
        <taxon>Gammaproteobacteria</taxon>
        <taxon>Alteromonadales</taxon>
        <taxon>Colwelliaceae</taxon>
        <taxon>Thalassotalea</taxon>
    </lineage>
</organism>
<dbReference type="PROSITE" id="PS50110">
    <property type="entry name" value="RESPONSE_REGULATORY"/>
    <property type="match status" value="1"/>
</dbReference>
<name>A0ABQ3IJX4_9GAMM</name>
<reference evidence="5" key="1">
    <citation type="journal article" date="2019" name="Int. J. Syst. Evol. Microbiol.">
        <title>The Global Catalogue of Microorganisms (GCM) 10K type strain sequencing project: providing services to taxonomists for standard genome sequencing and annotation.</title>
        <authorList>
            <consortium name="The Broad Institute Genomics Platform"/>
            <consortium name="The Broad Institute Genome Sequencing Center for Infectious Disease"/>
            <person name="Wu L."/>
            <person name="Ma J."/>
        </authorList>
    </citation>
    <scope>NUCLEOTIDE SEQUENCE [LARGE SCALE GENOMIC DNA]</scope>
    <source>
        <strain evidence="5">CGMCC 1.15922</strain>
    </source>
</reference>
<dbReference type="Pfam" id="PF03861">
    <property type="entry name" value="ANTAR"/>
    <property type="match status" value="1"/>
</dbReference>
<keyword evidence="5" id="KW-1185">Reference proteome</keyword>
<dbReference type="SMART" id="SM00448">
    <property type="entry name" value="REC"/>
    <property type="match status" value="1"/>
</dbReference>
<dbReference type="Gene3D" id="3.40.50.2300">
    <property type="match status" value="1"/>
</dbReference>
<dbReference type="EMBL" id="BNAH01000003">
    <property type="protein sequence ID" value="GHE83348.1"/>
    <property type="molecule type" value="Genomic_DNA"/>
</dbReference>
<dbReference type="InterPro" id="IPR001789">
    <property type="entry name" value="Sig_transdc_resp-reg_receiver"/>
</dbReference>
<feature type="domain" description="ANTAR" evidence="3">
    <location>
        <begin position="146"/>
        <end position="207"/>
    </location>
</feature>
<feature type="domain" description="Response regulatory" evidence="2">
    <location>
        <begin position="16"/>
        <end position="140"/>
    </location>
</feature>
<dbReference type="Proteomes" id="UP000626370">
    <property type="component" value="Unassembled WGS sequence"/>
</dbReference>
<accession>A0ABQ3IJX4</accession>
<gene>
    <name evidence="4" type="primary">nasT</name>
    <name evidence="4" type="ORF">GCM10011501_09750</name>
</gene>
<keyword evidence="1" id="KW-0597">Phosphoprotein</keyword>
<feature type="modified residue" description="4-aspartylphosphate" evidence="1">
    <location>
        <position position="76"/>
    </location>
</feature>
<evidence type="ECO:0000313" key="4">
    <source>
        <dbReference type="EMBL" id="GHE83348.1"/>
    </source>
</evidence>
<dbReference type="PROSITE" id="PS50921">
    <property type="entry name" value="ANTAR"/>
    <property type="match status" value="1"/>
</dbReference>
<dbReference type="SMART" id="SM01012">
    <property type="entry name" value="ANTAR"/>
    <property type="match status" value="1"/>
</dbReference>
<dbReference type="InterPro" id="IPR008327">
    <property type="entry name" value="Sig_transdc_resp-reg_antiterm"/>
</dbReference>
<dbReference type="PIRSF" id="PIRSF036382">
    <property type="entry name" value="RR_antiterm"/>
    <property type="match status" value="1"/>
</dbReference>
<comment type="caution">
    <text evidence="4">The sequence shown here is derived from an EMBL/GenBank/DDBJ whole genome shotgun (WGS) entry which is preliminary data.</text>
</comment>
<dbReference type="Pfam" id="PF00072">
    <property type="entry name" value="Response_reg"/>
    <property type="match status" value="1"/>
</dbReference>
<dbReference type="InterPro" id="IPR005561">
    <property type="entry name" value="ANTAR"/>
</dbReference>
<dbReference type="CDD" id="cd00156">
    <property type="entry name" value="REC"/>
    <property type="match status" value="1"/>
</dbReference>
<protein>
    <submittedName>
        <fullName evidence="4">Transcriptional regulator</fullName>
    </submittedName>
</protein>
<evidence type="ECO:0000313" key="5">
    <source>
        <dbReference type="Proteomes" id="UP000626370"/>
    </source>
</evidence>
<dbReference type="InterPro" id="IPR011006">
    <property type="entry name" value="CheY-like_superfamily"/>
</dbReference>
<evidence type="ECO:0000259" key="2">
    <source>
        <dbReference type="PROSITE" id="PS50110"/>
    </source>
</evidence>